<reference evidence="1" key="1">
    <citation type="submission" date="2020-05" db="EMBL/GenBank/DDBJ databases">
        <title>Large-scale comparative analyses of tick genomes elucidate their genetic diversity and vector capacities.</title>
        <authorList>
            <person name="Jia N."/>
            <person name="Wang J."/>
            <person name="Shi W."/>
            <person name="Du L."/>
            <person name="Sun Y."/>
            <person name="Zhan W."/>
            <person name="Jiang J."/>
            <person name="Wang Q."/>
            <person name="Zhang B."/>
            <person name="Ji P."/>
            <person name="Sakyi L.B."/>
            <person name="Cui X."/>
            <person name="Yuan T."/>
            <person name="Jiang B."/>
            <person name="Yang W."/>
            <person name="Lam T.T.-Y."/>
            <person name="Chang Q."/>
            <person name="Ding S."/>
            <person name="Wang X."/>
            <person name="Zhu J."/>
            <person name="Ruan X."/>
            <person name="Zhao L."/>
            <person name="Wei J."/>
            <person name="Que T."/>
            <person name="Du C."/>
            <person name="Cheng J."/>
            <person name="Dai P."/>
            <person name="Han X."/>
            <person name="Huang E."/>
            <person name="Gao Y."/>
            <person name="Liu J."/>
            <person name="Shao H."/>
            <person name="Ye R."/>
            <person name="Li L."/>
            <person name="Wei W."/>
            <person name="Wang X."/>
            <person name="Wang C."/>
            <person name="Yang T."/>
            <person name="Huo Q."/>
            <person name="Li W."/>
            <person name="Guo W."/>
            <person name="Chen H."/>
            <person name="Zhou L."/>
            <person name="Ni X."/>
            <person name="Tian J."/>
            <person name="Zhou Y."/>
            <person name="Sheng Y."/>
            <person name="Liu T."/>
            <person name="Pan Y."/>
            <person name="Xia L."/>
            <person name="Li J."/>
            <person name="Zhao F."/>
            <person name="Cao W."/>
        </authorList>
    </citation>
    <scope>NUCLEOTIDE SEQUENCE</scope>
    <source>
        <strain evidence="1">Dsil-2018</strain>
    </source>
</reference>
<evidence type="ECO:0000313" key="1">
    <source>
        <dbReference type="EMBL" id="KAH7938242.1"/>
    </source>
</evidence>
<evidence type="ECO:0000313" key="2">
    <source>
        <dbReference type="Proteomes" id="UP000821865"/>
    </source>
</evidence>
<dbReference type="Proteomes" id="UP000821865">
    <property type="component" value="Chromosome 8"/>
</dbReference>
<name>A0ACB8CBH2_DERSI</name>
<gene>
    <name evidence="1" type="ORF">HPB49_021833</name>
</gene>
<comment type="caution">
    <text evidence="1">The sequence shown here is derived from an EMBL/GenBank/DDBJ whole genome shotgun (WGS) entry which is preliminary data.</text>
</comment>
<sequence length="158" mass="16862">MPCRCGPAAAAAEKRKLPLPLMASSSSAPPSEKQPRRCDDSAVEPLQPLDMRRSRPSVIQRCSAAVRPTPEEHEPPLQARLLRSSTTTVTGMTGMRGASHQPDPAVEAHFRRSLGPQYAALFAGPAEAAGSALTVDDHFARALGPDTWLRLQDGLTSS</sequence>
<protein>
    <submittedName>
        <fullName evidence="1">Uncharacterized protein</fullName>
    </submittedName>
</protein>
<keyword evidence="2" id="KW-1185">Reference proteome</keyword>
<organism evidence="1 2">
    <name type="scientific">Dermacentor silvarum</name>
    <name type="common">Tick</name>
    <dbReference type="NCBI Taxonomy" id="543639"/>
    <lineage>
        <taxon>Eukaryota</taxon>
        <taxon>Metazoa</taxon>
        <taxon>Ecdysozoa</taxon>
        <taxon>Arthropoda</taxon>
        <taxon>Chelicerata</taxon>
        <taxon>Arachnida</taxon>
        <taxon>Acari</taxon>
        <taxon>Parasitiformes</taxon>
        <taxon>Ixodida</taxon>
        <taxon>Ixodoidea</taxon>
        <taxon>Ixodidae</taxon>
        <taxon>Rhipicephalinae</taxon>
        <taxon>Dermacentor</taxon>
    </lineage>
</organism>
<proteinExistence type="predicted"/>
<dbReference type="EMBL" id="CM023477">
    <property type="protein sequence ID" value="KAH7938242.1"/>
    <property type="molecule type" value="Genomic_DNA"/>
</dbReference>
<accession>A0ACB8CBH2</accession>